<dbReference type="PANTHER" id="PTHR31876">
    <property type="entry name" value="COV-LIKE PROTEIN 1"/>
    <property type="match status" value="1"/>
</dbReference>
<keyword evidence="1" id="KW-0812">Transmembrane</keyword>
<keyword evidence="1" id="KW-1133">Transmembrane helix</keyword>
<dbReference type="EMBL" id="RYFG02000063">
    <property type="protein sequence ID" value="TRW98945.1"/>
    <property type="molecule type" value="Genomic_DNA"/>
</dbReference>
<evidence type="ECO:0000313" key="3">
    <source>
        <dbReference type="Proteomes" id="UP000733744"/>
    </source>
</evidence>
<sequence length="200" mass="22397">MKPISRTFFKGLIAVIPITLTISLLFWMAGTAEFALGKIFKLFFPDSWYIEGMGFVLGLVVVFFFGGFLESQTFRRMFHRFEELIIQIPLVKSIYTAIRDISSLFSSENRGKFEQVVLVKTASGNSQQIGFITASSIEETSPTFITEDQVAVFVPFSYQLGGYTVIVPRENVVKIDMTVEDALRFIATAGVVGNVDNEKT</sequence>
<name>A0ABY3CCH8_9GAMM</name>
<protein>
    <submittedName>
        <fullName evidence="2">DUF502 domain-containing protein</fullName>
    </submittedName>
</protein>
<feature type="transmembrane region" description="Helical" evidence="1">
    <location>
        <begin position="48"/>
        <end position="69"/>
    </location>
</feature>
<organism evidence="2 3">
    <name type="scientific">Candidatus Methylobacter oryzae</name>
    <dbReference type="NCBI Taxonomy" id="2497749"/>
    <lineage>
        <taxon>Bacteria</taxon>
        <taxon>Pseudomonadati</taxon>
        <taxon>Pseudomonadota</taxon>
        <taxon>Gammaproteobacteria</taxon>
        <taxon>Methylococcales</taxon>
        <taxon>Methylococcaceae</taxon>
        <taxon>Methylobacter</taxon>
    </lineage>
</organism>
<feature type="transmembrane region" description="Helical" evidence="1">
    <location>
        <begin position="7"/>
        <end position="28"/>
    </location>
</feature>
<gene>
    <name evidence="2" type="ORF">EKO24_006975</name>
</gene>
<dbReference type="Pfam" id="PF04367">
    <property type="entry name" value="DUF502"/>
    <property type="match status" value="1"/>
</dbReference>
<keyword evidence="3" id="KW-1185">Reference proteome</keyword>
<accession>A0ABY3CCH8</accession>
<evidence type="ECO:0000256" key="1">
    <source>
        <dbReference type="SAM" id="Phobius"/>
    </source>
</evidence>
<dbReference type="InterPro" id="IPR007462">
    <property type="entry name" value="COV1-like"/>
</dbReference>
<dbReference type="Proteomes" id="UP000733744">
    <property type="component" value="Unassembled WGS sequence"/>
</dbReference>
<keyword evidence="1" id="KW-0472">Membrane</keyword>
<reference evidence="2 3" key="1">
    <citation type="journal article" date="2019" name="Antonie Van Leeuwenhoek">
        <title>Description of 'Ca. Methylobacter oryzae' KRF1, a novel species from the environmentally important Methylobacter clade 2.</title>
        <authorList>
            <person name="Khatri K."/>
            <person name="Mohite J.A."/>
            <person name="Pandit P.S."/>
            <person name="Bahulikar R."/>
            <person name="Rahalkar M.C."/>
        </authorList>
    </citation>
    <scope>NUCLEOTIDE SEQUENCE [LARGE SCALE GENOMIC DNA]</scope>
    <source>
        <strain evidence="2 3">KRF1</strain>
    </source>
</reference>
<dbReference type="PANTHER" id="PTHR31876:SF26">
    <property type="entry name" value="PROTEIN LIKE COV 2"/>
    <property type="match status" value="1"/>
</dbReference>
<comment type="caution">
    <text evidence="2">The sequence shown here is derived from an EMBL/GenBank/DDBJ whole genome shotgun (WGS) entry which is preliminary data.</text>
</comment>
<proteinExistence type="predicted"/>
<evidence type="ECO:0000313" key="2">
    <source>
        <dbReference type="EMBL" id="TRW98945.1"/>
    </source>
</evidence>